<keyword evidence="1" id="KW-0175">Coiled coil</keyword>
<sequence length="157" mass="18326">MTKFTAQSLYSDLSQLDDLIFKQGQHQLEQELNGFVQGFETKDELILVDSIAKTYVQLTSCEQKLKNSEDTMLVTATQQKSKLALDDLTQVLESVNQVRAEKNNLPFQSEREAYLIEREERKKAIERELRRESDKIDERYAKLTRDSIYRNLVGYNP</sequence>
<organism evidence="2 3">
    <name type="scientific">Mucor flavus</name>
    <dbReference type="NCBI Taxonomy" id="439312"/>
    <lineage>
        <taxon>Eukaryota</taxon>
        <taxon>Fungi</taxon>
        <taxon>Fungi incertae sedis</taxon>
        <taxon>Mucoromycota</taxon>
        <taxon>Mucoromycotina</taxon>
        <taxon>Mucoromycetes</taxon>
        <taxon>Mucorales</taxon>
        <taxon>Mucorineae</taxon>
        <taxon>Mucoraceae</taxon>
        <taxon>Mucor</taxon>
    </lineage>
</organism>
<proteinExistence type="predicted"/>
<comment type="caution">
    <text evidence="2">The sequence shown here is derived from an EMBL/GenBank/DDBJ whole genome shotgun (WGS) entry which is preliminary data.</text>
</comment>
<evidence type="ECO:0008006" key="4">
    <source>
        <dbReference type="Google" id="ProtNLM"/>
    </source>
</evidence>
<name>A0ABP9YP47_9FUNG</name>
<accession>A0ABP9YP47</accession>
<evidence type="ECO:0000313" key="3">
    <source>
        <dbReference type="Proteomes" id="UP001473302"/>
    </source>
</evidence>
<dbReference type="Proteomes" id="UP001473302">
    <property type="component" value="Unassembled WGS sequence"/>
</dbReference>
<dbReference type="EMBL" id="BAABUK010000003">
    <property type="protein sequence ID" value="GAA5808624.1"/>
    <property type="molecule type" value="Genomic_DNA"/>
</dbReference>
<reference evidence="2 3" key="1">
    <citation type="submission" date="2024-04" db="EMBL/GenBank/DDBJ databases">
        <title>genome sequences of Mucor flavus KT1a and Helicostylum pulchrum KT1b strains isolated from the surface of a dry-aged beef.</title>
        <authorList>
            <person name="Toyotome T."/>
            <person name="Hosono M."/>
            <person name="Torimaru M."/>
            <person name="Fukuda K."/>
            <person name="Mikami N."/>
        </authorList>
    </citation>
    <scope>NUCLEOTIDE SEQUENCE [LARGE SCALE GENOMIC DNA]</scope>
    <source>
        <strain evidence="2 3">KT1a</strain>
    </source>
</reference>
<evidence type="ECO:0000256" key="1">
    <source>
        <dbReference type="SAM" id="Coils"/>
    </source>
</evidence>
<keyword evidence="3" id="KW-1185">Reference proteome</keyword>
<feature type="coiled-coil region" evidence="1">
    <location>
        <begin position="115"/>
        <end position="146"/>
    </location>
</feature>
<protein>
    <recommendedName>
        <fullName evidence="4">Biogenesis of lysosome-related organelles complex 1 subunit 5</fullName>
    </recommendedName>
</protein>
<gene>
    <name evidence="2" type="ORF">MFLAVUS_002016</name>
</gene>
<dbReference type="PROSITE" id="PS00430">
    <property type="entry name" value="TONB_DEPENDENT_REC_1"/>
    <property type="match status" value="1"/>
</dbReference>
<evidence type="ECO:0000313" key="2">
    <source>
        <dbReference type="EMBL" id="GAA5808624.1"/>
    </source>
</evidence>
<dbReference type="InterPro" id="IPR010916">
    <property type="entry name" value="TonB_box_CS"/>
</dbReference>